<dbReference type="Pfam" id="PF13450">
    <property type="entry name" value="NAD_binding_8"/>
    <property type="match status" value="1"/>
</dbReference>
<dbReference type="RefSeq" id="WP_243536571.1">
    <property type="nucleotide sequence ID" value="NZ_CP093442.1"/>
</dbReference>
<sequence length="381" mass="41918">MAHIYDYAIIGSGLTGLSIAAALSRETKNIALIEAMDVPNGVNKKVNFPTGPMNNGLRFVPDSVLSEKAMRFLENLLGQPVIADVSEEAPITYEAGGFKTFLGFGENPPAFYEELAYFTGSKRIDLASEPHQWTQSLFEKFKGDFLPRSYVTKFHKEDQKVTHITINGSKTLHAQNFIFAGTVKDLGVLLPEDSISIRARTKLSKNTYWTALCLDLCHSKAVTESKAMHVLNGTTQDEIGPCVGRFLQANEVEGQTLQSSQWMTFIENEVTEDSEVIGLALKKIKRQIKRAYPEALDGLKLERIFVAPIIAGNGDIKLKANMTIPELENLWIASPTVHEQRNLVGALLQAETIVASLGFQVEAPVPETVVEVNEAPAEAVL</sequence>
<dbReference type="SUPFAM" id="SSF51905">
    <property type="entry name" value="FAD/NAD(P)-binding domain"/>
    <property type="match status" value="1"/>
</dbReference>
<keyword evidence="2" id="KW-1185">Reference proteome</keyword>
<gene>
    <name evidence="1" type="ORF">MNR06_12515</name>
</gene>
<dbReference type="Proteomes" id="UP000830116">
    <property type="component" value="Chromosome"/>
</dbReference>
<dbReference type="EMBL" id="CP093442">
    <property type="protein sequence ID" value="UOF00522.1"/>
    <property type="molecule type" value="Genomic_DNA"/>
</dbReference>
<proteinExistence type="predicted"/>
<evidence type="ECO:0000313" key="1">
    <source>
        <dbReference type="EMBL" id="UOF00522.1"/>
    </source>
</evidence>
<accession>A0ABY4C6E9</accession>
<name>A0ABY4C6E9_9BACT</name>
<evidence type="ECO:0000313" key="2">
    <source>
        <dbReference type="Proteomes" id="UP000830116"/>
    </source>
</evidence>
<organism evidence="1 2">
    <name type="scientific">Bdellovibrio reynosensis</name>
    <dbReference type="NCBI Taxonomy" id="2835041"/>
    <lineage>
        <taxon>Bacteria</taxon>
        <taxon>Pseudomonadati</taxon>
        <taxon>Bdellovibrionota</taxon>
        <taxon>Bdellovibrionia</taxon>
        <taxon>Bdellovibrionales</taxon>
        <taxon>Pseudobdellovibrionaceae</taxon>
        <taxon>Bdellovibrio</taxon>
    </lineage>
</organism>
<reference evidence="1" key="1">
    <citation type="submission" date="2022-03" db="EMBL/GenBank/DDBJ databases">
        <title>Genome Identification and Characterization of new species Bdellovibrio reynosense LBG001 sp. nov. from a Mexico soil sample.</title>
        <authorList>
            <person name="Camilli A."/>
            <person name="Ajao Y."/>
            <person name="Guo X."/>
        </authorList>
    </citation>
    <scope>NUCLEOTIDE SEQUENCE</scope>
    <source>
        <strain evidence="1">LBG001</strain>
    </source>
</reference>
<protein>
    <submittedName>
        <fullName evidence="1">FAD-binding oxidoreductase</fullName>
    </submittedName>
</protein>
<dbReference type="InterPro" id="IPR036188">
    <property type="entry name" value="FAD/NAD-bd_sf"/>
</dbReference>
<dbReference type="Gene3D" id="3.50.50.60">
    <property type="entry name" value="FAD/NAD(P)-binding domain"/>
    <property type="match status" value="1"/>
</dbReference>